<proteinExistence type="predicted"/>
<dbReference type="PROSITE" id="PS50143">
    <property type="entry name" value="BIR_REPEAT_2"/>
    <property type="match status" value="1"/>
</dbReference>
<dbReference type="SMART" id="SM00238">
    <property type="entry name" value="BIR"/>
    <property type="match status" value="1"/>
</dbReference>
<evidence type="ECO:0000256" key="2">
    <source>
        <dbReference type="ARBA" id="ARBA00022833"/>
    </source>
</evidence>
<evidence type="ECO:0000313" key="4">
    <source>
        <dbReference type="Proteomes" id="UP000050794"/>
    </source>
</evidence>
<evidence type="ECO:0000313" key="5">
    <source>
        <dbReference type="WBParaSite" id="TCNE_0000995001-mRNA-1"/>
    </source>
</evidence>
<dbReference type="EMBL" id="UYWY01020337">
    <property type="protein sequence ID" value="VDM41271.1"/>
    <property type="molecule type" value="Genomic_DNA"/>
</dbReference>
<dbReference type="PANTHER" id="PTHR46771">
    <property type="entry name" value="DETERIN"/>
    <property type="match status" value="1"/>
</dbReference>
<keyword evidence="2" id="KW-0862">Zinc</keyword>
<organism evidence="4 5">
    <name type="scientific">Toxocara canis</name>
    <name type="common">Canine roundworm</name>
    <dbReference type="NCBI Taxonomy" id="6265"/>
    <lineage>
        <taxon>Eukaryota</taxon>
        <taxon>Metazoa</taxon>
        <taxon>Ecdysozoa</taxon>
        <taxon>Nematoda</taxon>
        <taxon>Chromadorea</taxon>
        <taxon>Rhabditida</taxon>
        <taxon>Spirurina</taxon>
        <taxon>Ascaridomorpha</taxon>
        <taxon>Ascaridoidea</taxon>
        <taxon>Toxocaridae</taxon>
        <taxon>Toxocara</taxon>
    </lineage>
</organism>
<evidence type="ECO:0000313" key="3">
    <source>
        <dbReference type="EMBL" id="VDM41271.1"/>
    </source>
</evidence>
<keyword evidence="4" id="KW-1185">Reference proteome</keyword>
<dbReference type="AlphaFoldDB" id="A0A183UN80"/>
<reference evidence="3 4" key="2">
    <citation type="submission" date="2018-11" db="EMBL/GenBank/DDBJ databases">
        <authorList>
            <consortium name="Pathogen Informatics"/>
        </authorList>
    </citation>
    <scope>NUCLEOTIDE SEQUENCE [LARGE SCALE GENOMIC DNA]</scope>
</reference>
<protein>
    <submittedName>
        <fullName evidence="5">Baculoviral IAP repeat-containing protein 5.1</fullName>
    </submittedName>
</protein>
<dbReference type="PANTHER" id="PTHR46771:SF5">
    <property type="entry name" value="DETERIN"/>
    <property type="match status" value="1"/>
</dbReference>
<keyword evidence="1" id="KW-0479">Metal-binding</keyword>
<sequence>MASMAQGANLTEIFQSASSYIFFKARLQSFTDRWPHKSANLSPEKMAEAGFFHNPGADDSDQDNVECPFCLKQLTGWEPDDDPLAEHRKRQDRCYFMRLGKPEKDLTVGDFVLLIAQRRAAVMVLFLIFFESIYIRTLESVECARDNIIERVTKLAKKSAVERRPETTKSRSRRLKK</sequence>
<accession>A0A183UN80</accession>
<evidence type="ECO:0000256" key="1">
    <source>
        <dbReference type="ARBA" id="ARBA00022723"/>
    </source>
</evidence>
<dbReference type="InterPro" id="IPR051190">
    <property type="entry name" value="Baculoviral_IAP"/>
</dbReference>
<name>A0A183UN80_TOXCA</name>
<reference evidence="5" key="1">
    <citation type="submission" date="2016-06" db="UniProtKB">
        <authorList>
            <consortium name="WormBaseParasite"/>
        </authorList>
    </citation>
    <scope>IDENTIFICATION</scope>
</reference>
<dbReference type="GO" id="GO:0046872">
    <property type="term" value="F:metal ion binding"/>
    <property type="evidence" value="ECO:0007669"/>
    <property type="project" value="UniProtKB-KW"/>
</dbReference>
<gene>
    <name evidence="3" type="ORF">TCNE_LOCUS9950</name>
</gene>
<dbReference type="WBParaSite" id="TCNE_0000995001-mRNA-1">
    <property type="protein sequence ID" value="TCNE_0000995001-mRNA-1"/>
    <property type="gene ID" value="TCNE_0000995001"/>
</dbReference>
<dbReference type="SUPFAM" id="SSF57924">
    <property type="entry name" value="Inhibitor of apoptosis (IAP) repeat"/>
    <property type="match status" value="1"/>
</dbReference>
<dbReference type="Gene3D" id="1.10.1170.10">
    <property type="entry name" value="Inhibitor Of Apoptosis Protein (2mihbC-IAP-1), Chain A"/>
    <property type="match status" value="1"/>
</dbReference>
<dbReference type="CDD" id="cd00022">
    <property type="entry name" value="BIR"/>
    <property type="match status" value="1"/>
</dbReference>
<dbReference type="Proteomes" id="UP000050794">
    <property type="component" value="Unassembled WGS sequence"/>
</dbReference>
<dbReference type="InterPro" id="IPR001370">
    <property type="entry name" value="BIR_rpt"/>
</dbReference>
<dbReference type="Pfam" id="PF00653">
    <property type="entry name" value="BIR"/>
    <property type="match status" value="1"/>
</dbReference>